<dbReference type="AlphaFoldDB" id="C1EJG4"/>
<evidence type="ECO:0000256" key="8">
    <source>
        <dbReference type="ARBA" id="ARBA00022946"/>
    </source>
</evidence>
<dbReference type="InterPro" id="IPR029069">
    <property type="entry name" value="HotDog_dom_sf"/>
</dbReference>
<evidence type="ECO:0000256" key="11">
    <source>
        <dbReference type="RuleBase" id="RU363096"/>
    </source>
</evidence>
<comment type="subcellular location">
    <subcellularLocation>
        <location evidence="1 11">Plastid</location>
        <location evidence="1 11">Chloroplast</location>
    </subcellularLocation>
</comment>
<dbReference type="OrthoDB" id="618395at2759"/>
<dbReference type="PANTHER" id="PTHR31727">
    <property type="entry name" value="OLEOYL-ACYL CARRIER PROTEIN THIOESTERASE 1, CHLOROPLASTIC"/>
    <property type="match status" value="1"/>
</dbReference>
<evidence type="ECO:0000256" key="2">
    <source>
        <dbReference type="ARBA" id="ARBA00006500"/>
    </source>
</evidence>
<dbReference type="FunCoup" id="C1EJG4">
    <property type="interactions" value="199"/>
</dbReference>
<protein>
    <recommendedName>
        <fullName evidence="11">Acyl-[acyl-carrier-protein] hydrolase</fullName>
        <ecNumber evidence="11">3.1.2.-</ecNumber>
    </recommendedName>
</protein>
<dbReference type="InterPro" id="IPR045023">
    <property type="entry name" value="FATA/B"/>
</dbReference>
<dbReference type="InParanoid" id="C1EJG4"/>
<evidence type="ECO:0000313" key="14">
    <source>
        <dbReference type="EMBL" id="ACO68035.1"/>
    </source>
</evidence>
<keyword evidence="7 11" id="KW-0276">Fatty acid metabolism</keyword>
<dbReference type="STRING" id="296587.C1EJG4"/>
<dbReference type="GO" id="GO:0009507">
    <property type="term" value="C:chloroplast"/>
    <property type="evidence" value="ECO:0007669"/>
    <property type="project" value="UniProtKB-SubCell"/>
</dbReference>
<evidence type="ECO:0000313" key="15">
    <source>
        <dbReference type="Proteomes" id="UP000002009"/>
    </source>
</evidence>
<dbReference type="Proteomes" id="UP000002009">
    <property type="component" value="Chromosome 16"/>
</dbReference>
<dbReference type="EMBL" id="CP001334">
    <property type="protein sequence ID" value="ACO68035.1"/>
    <property type="molecule type" value="Genomic_DNA"/>
</dbReference>
<keyword evidence="3 11" id="KW-0444">Lipid biosynthesis</keyword>
<comment type="similarity">
    <text evidence="2 11">Belongs to the acyl-ACP thioesterase family.</text>
</comment>
<evidence type="ECO:0000256" key="5">
    <source>
        <dbReference type="ARBA" id="ARBA00022640"/>
    </source>
</evidence>
<sequence length="276" mass="31777">LVRDGRVFSETFPVRFDEVGPDKSATMRTVASMIQECACNHAQGIWGRAQSMPADMLKDNLVWVCTRLHLQIDSYPRWGDQVQVNTWFEAQGRLAARRDWSLYYEDCRPSAPVGRATSVWVAFNLAKRRMARIPQAVVDLFQNQQLCDEPVMGPDYAVVKLPETGPDAHVAAFQVRRRDMDMNGHVNNVVYTEWLLEGVPESMWAEYELKEIEIEFRAEATFGETVETRCDVEVYEEGDTRADDDVKHMVHQLMKQGDENPKTAEVVRARTYWVKK</sequence>
<dbReference type="GO" id="GO:0000036">
    <property type="term" value="F:acyl carrier activity"/>
    <property type="evidence" value="ECO:0007669"/>
    <property type="project" value="TreeGrafter"/>
</dbReference>
<dbReference type="RefSeq" id="XP_002506777.1">
    <property type="nucleotide sequence ID" value="XM_002506731.1"/>
</dbReference>
<keyword evidence="15" id="KW-1185">Reference proteome</keyword>
<gene>
    <name evidence="14" type="ORF">MICPUN_69109</name>
</gene>
<accession>C1EJG4</accession>
<proteinExistence type="inferred from homology"/>
<feature type="domain" description="Acyl-ACP thioesterase N-terminal hotdog" evidence="12">
    <location>
        <begin position="5"/>
        <end position="140"/>
    </location>
</feature>
<dbReference type="SUPFAM" id="SSF54637">
    <property type="entry name" value="Thioesterase/thiol ester dehydrase-isomerase"/>
    <property type="match status" value="2"/>
</dbReference>
<dbReference type="KEGG" id="mis:MICPUN_69109"/>
<dbReference type="GeneID" id="8249854"/>
<dbReference type="CDD" id="cd00586">
    <property type="entry name" value="4HBT"/>
    <property type="match status" value="2"/>
</dbReference>
<dbReference type="OMA" id="YGSKWVM"/>
<evidence type="ECO:0000256" key="1">
    <source>
        <dbReference type="ARBA" id="ARBA00004229"/>
    </source>
</evidence>
<feature type="non-terminal residue" evidence="14">
    <location>
        <position position="1"/>
    </location>
</feature>
<comment type="function">
    <text evidence="11">Plays an essential role in chain termination during de novo fatty acid synthesis.</text>
</comment>
<keyword evidence="8" id="KW-0809">Transit peptide</keyword>
<name>C1EJG4_MICCC</name>
<dbReference type="Pfam" id="PF20791">
    <property type="entry name" value="Acyl-ACP_TE_C"/>
    <property type="match status" value="1"/>
</dbReference>
<dbReference type="Pfam" id="PF01643">
    <property type="entry name" value="Acyl-ACP_TE"/>
    <property type="match status" value="1"/>
</dbReference>
<feature type="domain" description="Acyl-ACP thioesterase-like C-terminal" evidence="13">
    <location>
        <begin position="170"/>
        <end position="240"/>
    </location>
</feature>
<dbReference type="Gene3D" id="3.10.129.10">
    <property type="entry name" value="Hotdog Thioesterase"/>
    <property type="match status" value="1"/>
</dbReference>
<keyword evidence="4 11" id="KW-0150">Chloroplast</keyword>
<dbReference type="EC" id="3.1.2.-" evidence="11"/>
<keyword evidence="9 11" id="KW-0443">Lipid metabolism</keyword>
<evidence type="ECO:0000256" key="4">
    <source>
        <dbReference type="ARBA" id="ARBA00022528"/>
    </source>
</evidence>
<reference evidence="14 15" key="1">
    <citation type="journal article" date="2009" name="Science">
        <title>Green evolution and dynamic adaptations revealed by genomes of the marine picoeukaryotes Micromonas.</title>
        <authorList>
            <person name="Worden A.Z."/>
            <person name="Lee J.H."/>
            <person name="Mock T."/>
            <person name="Rouze P."/>
            <person name="Simmons M.P."/>
            <person name="Aerts A.L."/>
            <person name="Allen A.E."/>
            <person name="Cuvelier M.L."/>
            <person name="Derelle E."/>
            <person name="Everett M.V."/>
            <person name="Foulon E."/>
            <person name="Grimwood J."/>
            <person name="Gundlach H."/>
            <person name="Henrissat B."/>
            <person name="Napoli C."/>
            <person name="McDonald S.M."/>
            <person name="Parker M.S."/>
            <person name="Rombauts S."/>
            <person name="Salamov A."/>
            <person name="Von Dassow P."/>
            <person name="Badger J.H."/>
            <person name="Coutinho P.M."/>
            <person name="Demir E."/>
            <person name="Dubchak I."/>
            <person name="Gentemann C."/>
            <person name="Eikrem W."/>
            <person name="Gready J.E."/>
            <person name="John U."/>
            <person name="Lanier W."/>
            <person name="Lindquist E.A."/>
            <person name="Lucas S."/>
            <person name="Mayer K.F."/>
            <person name="Moreau H."/>
            <person name="Not F."/>
            <person name="Otillar R."/>
            <person name="Panaud O."/>
            <person name="Pangilinan J."/>
            <person name="Paulsen I."/>
            <person name="Piegu B."/>
            <person name="Poliakov A."/>
            <person name="Robbens S."/>
            <person name="Schmutz J."/>
            <person name="Toulza E."/>
            <person name="Wyss T."/>
            <person name="Zelensky A."/>
            <person name="Zhou K."/>
            <person name="Armbrust E.V."/>
            <person name="Bhattacharya D."/>
            <person name="Goodenough U.W."/>
            <person name="Van de Peer Y."/>
            <person name="Grigoriev I.V."/>
        </authorList>
    </citation>
    <scope>NUCLEOTIDE SEQUENCE [LARGE SCALE GENOMIC DNA]</scope>
    <source>
        <strain evidence="15">RCC299 / NOUM17</strain>
    </source>
</reference>
<dbReference type="InterPro" id="IPR049427">
    <property type="entry name" value="Acyl-ACP_TE_C"/>
</dbReference>
<dbReference type="InterPro" id="IPR002864">
    <property type="entry name" value="Acyl-ACP_thioesterase_NHD"/>
</dbReference>
<keyword evidence="5 11" id="KW-0934">Plastid</keyword>
<evidence type="ECO:0000256" key="6">
    <source>
        <dbReference type="ARBA" id="ARBA00022801"/>
    </source>
</evidence>
<evidence type="ECO:0000256" key="7">
    <source>
        <dbReference type="ARBA" id="ARBA00022832"/>
    </source>
</evidence>
<dbReference type="eggNOG" id="ENOG502QTE3">
    <property type="taxonomic scope" value="Eukaryota"/>
</dbReference>
<keyword evidence="6 11" id="KW-0378">Hydrolase</keyword>
<evidence type="ECO:0000256" key="9">
    <source>
        <dbReference type="ARBA" id="ARBA00023098"/>
    </source>
</evidence>
<evidence type="ECO:0000259" key="12">
    <source>
        <dbReference type="Pfam" id="PF01643"/>
    </source>
</evidence>
<dbReference type="PANTHER" id="PTHR31727:SF6">
    <property type="entry name" value="OLEOYL-ACYL CARRIER PROTEIN THIOESTERASE 1, CHLOROPLASTIC"/>
    <property type="match status" value="1"/>
</dbReference>
<dbReference type="GO" id="GO:0016297">
    <property type="term" value="F:fatty acyl-[ACP] hydrolase activity"/>
    <property type="evidence" value="ECO:0007669"/>
    <property type="project" value="InterPro"/>
</dbReference>
<keyword evidence="10 11" id="KW-0275">Fatty acid biosynthesis</keyword>
<evidence type="ECO:0000256" key="3">
    <source>
        <dbReference type="ARBA" id="ARBA00022516"/>
    </source>
</evidence>
<evidence type="ECO:0000259" key="13">
    <source>
        <dbReference type="Pfam" id="PF20791"/>
    </source>
</evidence>
<evidence type="ECO:0000256" key="10">
    <source>
        <dbReference type="ARBA" id="ARBA00023160"/>
    </source>
</evidence>
<organism evidence="14 15">
    <name type="scientific">Micromonas commoda (strain RCC299 / NOUM17 / CCMP2709)</name>
    <name type="common">Picoplanktonic green alga</name>
    <dbReference type="NCBI Taxonomy" id="296587"/>
    <lineage>
        <taxon>Eukaryota</taxon>
        <taxon>Viridiplantae</taxon>
        <taxon>Chlorophyta</taxon>
        <taxon>Mamiellophyceae</taxon>
        <taxon>Mamiellales</taxon>
        <taxon>Mamiellaceae</taxon>
        <taxon>Micromonas</taxon>
    </lineage>
</organism>